<dbReference type="OrthoDB" id="2873777at2759"/>
<organism evidence="1 2">
    <name type="scientific">Gymnopilus junonius</name>
    <name type="common">Spectacular rustgill mushroom</name>
    <name type="synonym">Gymnopilus spectabilis subsp. junonius</name>
    <dbReference type="NCBI Taxonomy" id="109634"/>
    <lineage>
        <taxon>Eukaryota</taxon>
        <taxon>Fungi</taxon>
        <taxon>Dikarya</taxon>
        <taxon>Basidiomycota</taxon>
        <taxon>Agaricomycotina</taxon>
        <taxon>Agaricomycetes</taxon>
        <taxon>Agaricomycetidae</taxon>
        <taxon>Agaricales</taxon>
        <taxon>Agaricineae</taxon>
        <taxon>Hymenogastraceae</taxon>
        <taxon>Gymnopilus</taxon>
    </lineage>
</organism>
<dbReference type="EMBL" id="JADNYJ010000173">
    <property type="protein sequence ID" value="KAF8877239.1"/>
    <property type="molecule type" value="Genomic_DNA"/>
</dbReference>
<proteinExistence type="predicted"/>
<sequence length="235" mass="26515">MNSLQLPSDIILDVFFLNTNIFLERNCLRTTIACSQVCTSWRSLLLSTISIWGRLLHVGELLRMNDTGKREILARTGNSPLWVAGMLVRSGNDRDFIIHYIINANWARIEHFHLFIAKPTKIEFEPILQRPAPSLRSFDFSSHRWPLAIFGSTQKRLLFFGQAPLLRVVAVDGLEPALSTLCLRRLRQLSISHSTSVLKVLTWLQSALLLESLEVCLGGSVMLDDPTLPTAVLPI</sequence>
<dbReference type="Gene3D" id="1.20.1280.50">
    <property type="match status" value="1"/>
</dbReference>
<evidence type="ECO:0008006" key="3">
    <source>
        <dbReference type="Google" id="ProtNLM"/>
    </source>
</evidence>
<accession>A0A9P5TH80</accession>
<keyword evidence="2" id="KW-1185">Reference proteome</keyword>
<protein>
    <recommendedName>
        <fullName evidence="3">F-box domain-containing protein</fullName>
    </recommendedName>
</protein>
<dbReference type="Proteomes" id="UP000724874">
    <property type="component" value="Unassembled WGS sequence"/>
</dbReference>
<evidence type="ECO:0000313" key="2">
    <source>
        <dbReference type="Proteomes" id="UP000724874"/>
    </source>
</evidence>
<evidence type="ECO:0000313" key="1">
    <source>
        <dbReference type="EMBL" id="KAF8877239.1"/>
    </source>
</evidence>
<gene>
    <name evidence="1" type="ORF">CPB84DRAFT_1752223</name>
</gene>
<name>A0A9P5TH80_GYMJU</name>
<dbReference type="AlphaFoldDB" id="A0A9P5TH80"/>
<comment type="caution">
    <text evidence="1">The sequence shown here is derived from an EMBL/GenBank/DDBJ whole genome shotgun (WGS) entry which is preliminary data.</text>
</comment>
<reference evidence="1" key="1">
    <citation type="submission" date="2020-11" db="EMBL/GenBank/DDBJ databases">
        <authorList>
            <consortium name="DOE Joint Genome Institute"/>
            <person name="Ahrendt S."/>
            <person name="Riley R."/>
            <person name="Andreopoulos W."/>
            <person name="LaButti K."/>
            <person name="Pangilinan J."/>
            <person name="Ruiz-duenas F.J."/>
            <person name="Barrasa J.M."/>
            <person name="Sanchez-Garcia M."/>
            <person name="Camarero S."/>
            <person name="Miyauchi S."/>
            <person name="Serrano A."/>
            <person name="Linde D."/>
            <person name="Babiker R."/>
            <person name="Drula E."/>
            <person name="Ayuso-Fernandez I."/>
            <person name="Pacheco R."/>
            <person name="Padilla G."/>
            <person name="Ferreira P."/>
            <person name="Barriuso J."/>
            <person name="Kellner H."/>
            <person name="Castanera R."/>
            <person name="Alfaro M."/>
            <person name="Ramirez L."/>
            <person name="Pisabarro A.G."/>
            <person name="Kuo A."/>
            <person name="Tritt A."/>
            <person name="Lipzen A."/>
            <person name="He G."/>
            <person name="Yan M."/>
            <person name="Ng V."/>
            <person name="Cullen D."/>
            <person name="Martin F."/>
            <person name="Rosso M.-N."/>
            <person name="Henrissat B."/>
            <person name="Hibbett D."/>
            <person name="Martinez A.T."/>
            <person name="Grigoriev I.V."/>
        </authorList>
    </citation>
    <scope>NUCLEOTIDE SEQUENCE</scope>
    <source>
        <strain evidence="1">AH 44721</strain>
    </source>
</reference>